<dbReference type="Proteomes" id="UP000826254">
    <property type="component" value="Chromosome"/>
</dbReference>
<dbReference type="Pfam" id="PF00705">
    <property type="entry name" value="PCNA_N"/>
    <property type="match status" value="1"/>
</dbReference>
<evidence type="ECO:0000259" key="5">
    <source>
        <dbReference type="Pfam" id="PF00705"/>
    </source>
</evidence>
<dbReference type="GO" id="GO:0003677">
    <property type="term" value="F:DNA binding"/>
    <property type="evidence" value="ECO:0007669"/>
    <property type="project" value="UniProtKB-UniRule"/>
</dbReference>
<evidence type="ECO:0000256" key="3">
    <source>
        <dbReference type="HAMAP-Rule" id="MF_00317"/>
    </source>
</evidence>
<reference evidence="6 7" key="1">
    <citation type="journal article" date="2021" name="Int. J. Syst. Evol. Microbiol.">
        <title>Halobaculum halophilum sp. nov. and Halobaculum salinum sp. nov., isolated from salt lake and saline soil.</title>
        <authorList>
            <person name="Cui H.L."/>
            <person name="Shi X.W."/>
            <person name="Yin X.M."/>
            <person name="Yang X.Y."/>
            <person name="Hou J."/>
            <person name="Zhu L."/>
        </authorList>
    </citation>
    <scope>NUCLEOTIDE SEQUENCE [LARGE SCALE GENOMIC DNA]</scope>
    <source>
        <strain evidence="6 7">NBRC 109044</strain>
    </source>
</reference>
<dbReference type="InterPro" id="IPR022648">
    <property type="entry name" value="Pr_cel_nuc_antig_N"/>
</dbReference>
<dbReference type="GO" id="GO:0030337">
    <property type="term" value="F:DNA polymerase processivity factor activity"/>
    <property type="evidence" value="ECO:0007669"/>
    <property type="project" value="UniProtKB-UniRule"/>
</dbReference>
<dbReference type="HAMAP" id="MF_00317">
    <property type="entry name" value="DNApol_clamp_arch"/>
    <property type="match status" value="1"/>
</dbReference>
<dbReference type="AlphaFoldDB" id="A0A8T8WB13"/>
<feature type="domain" description="Proliferating cell nuclear antigen PCNA N-terminal" evidence="5">
    <location>
        <begin position="28"/>
        <end position="127"/>
    </location>
</feature>
<comment type="subunit">
    <text evidence="3">Homotrimer. The subunits circularize to form a toroid; DNA passes through its center. Replication factor C (RFC) is required to load the toroid on the DNA.</text>
</comment>
<feature type="region of interest" description="Disordered" evidence="4">
    <location>
        <begin position="1"/>
        <end position="21"/>
    </location>
</feature>
<evidence type="ECO:0000313" key="7">
    <source>
        <dbReference type="Proteomes" id="UP000826254"/>
    </source>
</evidence>
<name>A0A8T8WB13_9EURY</name>
<keyword evidence="2 3" id="KW-0238">DNA-binding</keyword>
<evidence type="ECO:0000313" key="6">
    <source>
        <dbReference type="EMBL" id="QZP37052.1"/>
    </source>
</evidence>
<evidence type="ECO:0000256" key="1">
    <source>
        <dbReference type="ARBA" id="ARBA00022705"/>
    </source>
</evidence>
<dbReference type="GeneID" id="67178922"/>
<dbReference type="CDD" id="cd00577">
    <property type="entry name" value="PCNA"/>
    <property type="match status" value="1"/>
</dbReference>
<dbReference type="RefSeq" id="WP_222606867.1">
    <property type="nucleotide sequence ID" value="NZ_CP081958.1"/>
</dbReference>
<organism evidence="6 7">
    <name type="scientific">Halobaculum magnesiiphilum</name>
    <dbReference type="NCBI Taxonomy" id="1017351"/>
    <lineage>
        <taxon>Archaea</taxon>
        <taxon>Methanobacteriati</taxon>
        <taxon>Methanobacteriota</taxon>
        <taxon>Stenosarchaea group</taxon>
        <taxon>Halobacteria</taxon>
        <taxon>Halobacteriales</taxon>
        <taxon>Haloferacaceae</taxon>
        <taxon>Halobaculum</taxon>
    </lineage>
</organism>
<dbReference type="PANTHER" id="PTHR11352">
    <property type="entry name" value="PROLIFERATING CELL NUCLEAR ANTIGEN"/>
    <property type="match status" value="1"/>
</dbReference>
<evidence type="ECO:0000256" key="4">
    <source>
        <dbReference type="SAM" id="MobiDB-lite"/>
    </source>
</evidence>
<dbReference type="InterPro" id="IPR000730">
    <property type="entry name" value="Pr_cel_nuc_antig"/>
</dbReference>
<gene>
    <name evidence="3" type="primary">pcn</name>
    <name evidence="6" type="ORF">K6T50_12230</name>
</gene>
<dbReference type="KEGG" id="hmp:K6T50_12230"/>
<dbReference type="NCBIfam" id="NF002222">
    <property type="entry name" value="PRK01115.1-5"/>
    <property type="match status" value="1"/>
</dbReference>
<keyword evidence="7" id="KW-1185">Reference proteome</keyword>
<dbReference type="GO" id="GO:0006272">
    <property type="term" value="P:leading strand elongation"/>
    <property type="evidence" value="ECO:0007669"/>
    <property type="project" value="TreeGrafter"/>
</dbReference>
<dbReference type="InterPro" id="IPR046938">
    <property type="entry name" value="DNA_clamp_sf"/>
</dbReference>
<evidence type="ECO:0000256" key="2">
    <source>
        <dbReference type="ARBA" id="ARBA00023125"/>
    </source>
</evidence>
<keyword evidence="1 3" id="KW-0235">DNA replication</keyword>
<comment type="similarity">
    <text evidence="3">Belongs to the PCNA family.</text>
</comment>
<protein>
    <recommendedName>
        <fullName evidence="3">DNA polymerase sliding clamp</fullName>
    </recommendedName>
    <alternativeName>
        <fullName evidence="3">Proliferating cell nuclear antigen homolog</fullName>
        <shortName evidence="3">PCNA</shortName>
    </alternativeName>
</protein>
<sequence length="271" mass="30164">MSSTETTSDDDEQHSTTNDDAAPFEAIIEARVLNDFLDPIDAIVEEFRLNLLSDGVSAEVVDPGNIAMARVHLDSDAFESFEVASEGGQLGVPLVKLRELLDFADPGDLVSLSLDQETRKLAVEFDTIDANVALIDTDSLRREPDIPELELPVKVALEGSQYRRGVMLADTVSDYVRFIGDTEAREWRMDADGDTDSRSERFSREDLIEGQVPDDHESLFSTDYLKDLTKPIPDDSEVTLRHATERPVKFDYEIGDGVSVKNMLAPRIEAR</sequence>
<proteinExistence type="inferred from homology"/>
<dbReference type="Gene3D" id="3.70.10.10">
    <property type="match status" value="1"/>
</dbReference>
<dbReference type="SUPFAM" id="SSF55979">
    <property type="entry name" value="DNA clamp"/>
    <property type="match status" value="1"/>
</dbReference>
<dbReference type="PANTHER" id="PTHR11352:SF0">
    <property type="entry name" value="PROLIFERATING CELL NUCLEAR ANTIGEN"/>
    <property type="match status" value="1"/>
</dbReference>
<dbReference type="EMBL" id="CP081958">
    <property type="protein sequence ID" value="QZP37052.1"/>
    <property type="molecule type" value="Genomic_DNA"/>
</dbReference>
<dbReference type="GO" id="GO:0006275">
    <property type="term" value="P:regulation of DNA replication"/>
    <property type="evidence" value="ECO:0007669"/>
    <property type="project" value="UniProtKB-UniRule"/>
</dbReference>
<accession>A0A8T8WB13</accession>
<comment type="function">
    <text evidence="3">Sliding clamp subunit that acts as a moving platform for DNA processing. Responsible for tethering the catalytic subunit of DNA polymerase and other proteins to DNA during high-speed replication.</text>
</comment>